<dbReference type="AlphaFoldDB" id="A0A316IH40"/>
<organism evidence="2 3">
    <name type="scientific">Fulvimonas soli</name>
    <dbReference type="NCBI Taxonomy" id="155197"/>
    <lineage>
        <taxon>Bacteria</taxon>
        <taxon>Pseudomonadati</taxon>
        <taxon>Pseudomonadota</taxon>
        <taxon>Gammaproteobacteria</taxon>
        <taxon>Lysobacterales</taxon>
        <taxon>Rhodanobacteraceae</taxon>
        <taxon>Fulvimonas</taxon>
    </lineage>
</organism>
<dbReference type="GO" id="GO:0005886">
    <property type="term" value="C:plasma membrane"/>
    <property type="evidence" value="ECO:0007669"/>
    <property type="project" value="TreeGrafter"/>
</dbReference>
<name>A0A316IH40_9GAMM</name>
<evidence type="ECO:0000313" key="2">
    <source>
        <dbReference type="EMBL" id="PWK92393.1"/>
    </source>
</evidence>
<dbReference type="GO" id="GO:0046677">
    <property type="term" value="P:response to antibiotic"/>
    <property type="evidence" value="ECO:0007669"/>
    <property type="project" value="TreeGrafter"/>
</dbReference>
<evidence type="ECO:0000256" key="1">
    <source>
        <dbReference type="SAM" id="Phobius"/>
    </source>
</evidence>
<dbReference type="RefSeq" id="WP_109722235.1">
    <property type="nucleotide sequence ID" value="NZ_MSZV01000075.1"/>
</dbReference>
<keyword evidence="1" id="KW-1133">Transmembrane helix</keyword>
<feature type="transmembrane region" description="Helical" evidence="1">
    <location>
        <begin position="268"/>
        <end position="289"/>
    </location>
</feature>
<gene>
    <name evidence="2" type="ORF">C7456_102127</name>
</gene>
<dbReference type="PANTHER" id="PTHR38684">
    <property type="entry name" value="PROTEIN AMPE"/>
    <property type="match status" value="1"/>
</dbReference>
<sequence>MAILLLAALVALGLLHVWPRLAQRRADPLFGPWLRQLADTSGWGRVVLAVGVPLLLCVLLEWLLGRSPLGDLARLLFAVLVLLYCLGPREFEADLEAILAAPDRVAREAAAQRLAPDAGDRVAWNAHALGEAIALAALRRRFGVLLWFFLLGPAGALLYRLAQTLGREEDLRLDPAGGQAARYLANALDWLPAQLLVFTLALVGHWDAVTGAWRRWRQGAAAGDWYARGPGFLGAAACADIAVEIEAGDGYAEERADPLLELKRMRSAFLRALLAWLSVVALVVLGGWIA</sequence>
<keyword evidence="1" id="KW-0472">Membrane</keyword>
<reference evidence="2 3" key="1">
    <citation type="submission" date="2018-05" db="EMBL/GenBank/DDBJ databases">
        <title>Genomic Encyclopedia of Type Strains, Phase IV (KMG-IV): sequencing the most valuable type-strain genomes for metagenomic binning, comparative biology and taxonomic classification.</title>
        <authorList>
            <person name="Goeker M."/>
        </authorList>
    </citation>
    <scope>NUCLEOTIDE SEQUENCE [LARGE SCALE GENOMIC DNA]</scope>
    <source>
        <strain evidence="2 3">DSM 14263</strain>
    </source>
</reference>
<dbReference type="EMBL" id="QGHC01000002">
    <property type="protein sequence ID" value="PWK92393.1"/>
    <property type="molecule type" value="Genomic_DNA"/>
</dbReference>
<dbReference type="OrthoDB" id="9811967at2"/>
<keyword evidence="1" id="KW-0812">Transmembrane</keyword>
<accession>A0A316IH40</accession>
<protein>
    <submittedName>
        <fullName evidence="2">AmpE protein</fullName>
    </submittedName>
</protein>
<feature type="transmembrane region" description="Helical" evidence="1">
    <location>
        <begin position="144"/>
        <end position="162"/>
    </location>
</feature>
<comment type="caution">
    <text evidence="2">The sequence shown here is derived from an EMBL/GenBank/DDBJ whole genome shotgun (WGS) entry which is preliminary data.</text>
</comment>
<proteinExistence type="predicted"/>
<dbReference type="Proteomes" id="UP000245812">
    <property type="component" value="Unassembled WGS sequence"/>
</dbReference>
<dbReference type="PANTHER" id="PTHR38684:SF1">
    <property type="entry name" value="PROTEIN AMPE"/>
    <property type="match status" value="1"/>
</dbReference>
<evidence type="ECO:0000313" key="3">
    <source>
        <dbReference type="Proteomes" id="UP000245812"/>
    </source>
</evidence>
<dbReference type="InterPro" id="IPR052966">
    <property type="entry name" value="Beta-lactamase_Reg"/>
</dbReference>
<keyword evidence="3" id="KW-1185">Reference proteome</keyword>
<feature type="transmembrane region" description="Helical" evidence="1">
    <location>
        <begin position="46"/>
        <end position="65"/>
    </location>
</feature>